<dbReference type="GO" id="GO:0005634">
    <property type="term" value="C:nucleus"/>
    <property type="evidence" value="ECO:0007669"/>
    <property type="project" value="TreeGrafter"/>
</dbReference>
<sequence>CITKILFSDDGNYIISSSLDNTVCLWNVNTFLHINTYKGNDSHVYLWDTLSNKILNRISVNAKLHKDEKLLICSKNNSVNIYDFRERDFKKKNTPLQVLNDAKDLISDIFVDDFEIYSCSIDNSLRLYDIRMGKMMSYNMQSSILSMDITNDRNYVCTYLIDNTIKLVEKNSGTVLGLYKGDINNNHRRNIKFDIKNKKTGWINLMKNSIPRRSDETGDENDKVEDIIRKFDPLVLYEDENSKIEVDPILAQYLREHQREGVQFVFECLMNLKDEKISGCILADDMGLGKTLQSISVLYTLLKQGYNKKAAVRRCLILCPASLINNWNDEINKWLPNRCTVTCVNDSAKEKIVSKLEGFKYDLKSTILICSYECFRINNDSIDKSAIDMIICDEAHRLKNDKTKTYTSIYKLSAKKRLLLSGTPIQNDLGEFFALISLCNPDLFDDTNSFRKKFANPILIGRDKDATEKEQQIASERLAELSTITNKFILRRTNNLLSKVLPVKYLINIFIKLNPIQEALYVLFLKDKKLLKPDNSNNKVNVLINIKKLEKICNHPLLLNANDIKDIGHIPVVKLIEDVIAENVKGRGNKLSNKNSVNSSANNSTENINATLNNNNNCSKDGDYLRERRKAVELDYDKSVKKLIEECKRDVYRCYYNLSSKFQLLHFLLKTIKQETNDKVVIVSNYTQTLDYMEILCRENYYKFVRLDGGISIKKRHKVISDFTNTDDIFIFLLSSKSGGCGINLISSNRLILLDPDWNPANDKQALARVWREGQKKICYIYRLFCTGTIDEKVYQRQISKDGLSSMIVTNTNLSKDQLSDENVKKLFNYKNNTICETHDNIECNRCNFKDNTEVYSEQLEDFEEEDVNTWAHHLNIDTVPDAVLIKAVKEATECKINHMNTLPILKKLKHEFVTFSMSCKIEFRDDLIKQKANKNNTSYQPIAISEKKEPTKAKRAKPKEDSEYSDSTNDEEEEEEDEEEDEEEEDEEEEENEDEYEEEDEEEDEEEEDQKRRMKTKECTKRLREIMGYQKEKELIKKQNNSNEIEKREEKEEEEEEEEEEDLISRDNSFSHKIENSKNEKKKQDNINNVFELNNQEKSTKLKMNEKNGCDDLNSVRVTRNMTQKNLMELLSQDDESKPEVLISQDEDMSVENISTDSSCFV</sequence>
<dbReference type="InterPro" id="IPR038718">
    <property type="entry name" value="SNF2-like_sf"/>
</dbReference>
<gene>
    <name evidence="11" type="ORF">PY00810</name>
</gene>
<dbReference type="InterPro" id="IPR001650">
    <property type="entry name" value="Helicase_C-like"/>
</dbReference>
<dbReference type="FunFam" id="3.40.50.300:FF:000332">
    <property type="entry name" value="DNA repair and recombination protein RAD54-like"/>
    <property type="match status" value="1"/>
</dbReference>
<protein>
    <submittedName>
        <fullName evidence="11">DNA repair protein RAD54-like-related</fullName>
    </submittedName>
</protein>
<keyword evidence="5" id="KW-0347">Helicase</keyword>
<evidence type="ECO:0000256" key="7">
    <source>
        <dbReference type="PROSITE-ProRule" id="PRU00221"/>
    </source>
</evidence>
<evidence type="ECO:0000256" key="8">
    <source>
        <dbReference type="SAM" id="MobiDB-lite"/>
    </source>
</evidence>
<dbReference type="PROSITE" id="PS51192">
    <property type="entry name" value="HELICASE_ATP_BIND_1"/>
    <property type="match status" value="1"/>
</dbReference>
<evidence type="ECO:0000256" key="6">
    <source>
        <dbReference type="ARBA" id="ARBA00022840"/>
    </source>
</evidence>
<feature type="compositionally biased region" description="Basic and acidic residues" evidence="8">
    <location>
        <begin position="1099"/>
        <end position="1111"/>
    </location>
</feature>
<dbReference type="InParanoid" id="Q7RRC1"/>
<dbReference type="GO" id="GO:0004386">
    <property type="term" value="F:helicase activity"/>
    <property type="evidence" value="ECO:0007669"/>
    <property type="project" value="UniProtKB-KW"/>
</dbReference>
<dbReference type="InterPro" id="IPR015943">
    <property type="entry name" value="WD40/YVTN_repeat-like_dom_sf"/>
</dbReference>
<evidence type="ECO:0000256" key="5">
    <source>
        <dbReference type="ARBA" id="ARBA00022806"/>
    </source>
</evidence>
<dbReference type="InterPro" id="IPR036322">
    <property type="entry name" value="WD40_repeat_dom_sf"/>
</dbReference>
<evidence type="ECO:0000259" key="9">
    <source>
        <dbReference type="PROSITE" id="PS51192"/>
    </source>
</evidence>
<proteinExistence type="predicted"/>
<feature type="compositionally biased region" description="Basic and acidic residues" evidence="8">
    <location>
        <begin position="946"/>
        <end position="963"/>
    </location>
</feature>
<dbReference type="EMBL" id="AABL01000215">
    <property type="protein sequence ID" value="EAA18598.1"/>
    <property type="molecule type" value="Genomic_DNA"/>
</dbReference>
<dbReference type="SUPFAM" id="SSF52540">
    <property type="entry name" value="P-loop containing nucleoside triphosphate hydrolases"/>
    <property type="match status" value="2"/>
</dbReference>
<evidence type="ECO:0000259" key="10">
    <source>
        <dbReference type="PROSITE" id="PS51194"/>
    </source>
</evidence>
<dbReference type="InterPro" id="IPR049730">
    <property type="entry name" value="SNF2/RAD54-like_C"/>
</dbReference>
<accession>Q7RRC1</accession>
<evidence type="ECO:0000256" key="2">
    <source>
        <dbReference type="ARBA" id="ARBA00022737"/>
    </source>
</evidence>
<organism evidence="11 12">
    <name type="scientific">Plasmodium yoelii yoelii</name>
    <dbReference type="NCBI Taxonomy" id="73239"/>
    <lineage>
        <taxon>Eukaryota</taxon>
        <taxon>Sar</taxon>
        <taxon>Alveolata</taxon>
        <taxon>Apicomplexa</taxon>
        <taxon>Aconoidasida</taxon>
        <taxon>Haemosporida</taxon>
        <taxon>Plasmodiidae</taxon>
        <taxon>Plasmodium</taxon>
        <taxon>Plasmodium (Vinckeia)</taxon>
    </lineage>
</organism>
<dbReference type="PANTHER" id="PTHR45629:SF7">
    <property type="entry name" value="DNA EXCISION REPAIR PROTEIN ERCC-6-RELATED"/>
    <property type="match status" value="1"/>
</dbReference>
<keyword evidence="2" id="KW-0677">Repeat</keyword>
<dbReference type="Proteomes" id="UP000008553">
    <property type="component" value="Unassembled WGS sequence"/>
</dbReference>
<feature type="compositionally biased region" description="Basic and acidic residues" evidence="8">
    <location>
        <begin position="1064"/>
        <end position="1086"/>
    </location>
</feature>
<name>Q7RRC1_PLAYO</name>
<dbReference type="PaxDb" id="73239-Q7RRC1"/>
<feature type="non-terminal residue" evidence="11">
    <location>
        <position position="1"/>
    </location>
</feature>
<dbReference type="CDD" id="cd18793">
    <property type="entry name" value="SF2_C_SNF"/>
    <property type="match status" value="1"/>
</dbReference>
<evidence type="ECO:0000256" key="4">
    <source>
        <dbReference type="ARBA" id="ARBA00022801"/>
    </source>
</evidence>
<evidence type="ECO:0000256" key="1">
    <source>
        <dbReference type="ARBA" id="ARBA00022574"/>
    </source>
</evidence>
<dbReference type="Gene3D" id="3.40.50.300">
    <property type="entry name" value="P-loop containing nucleotide triphosphate hydrolases"/>
    <property type="match status" value="1"/>
</dbReference>
<dbReference type="InterPro" id="IPR014001">
    <property type="entry name" value="Helicase_ATP-bd"/>
</dbReference>
<feature type="domain" description="Helicase ATP-binding" evidence="9">
    <location>
        <begin position="271"/>
        <end position="442"/>
    </location>
</feature>
<dbReference type="SUPFAM" id="SSF50978">
    <property type="entry name" value="WD40 repeat-like"/>
    <property type="match status" value="1"/>
</dbReference>
<dbReference type="AlphaFoldDB" id="Q7RRC1"/>
<dbReference type="SMART" id="SM00487">
    <property type="entry name" value="DEXDc"/>
    <property type="match status" value="1"/>
</dbReference>
<dbReference type="InterPro" id="IPR001680">
    <property type="entry name" value="WD40_rpt"/>
</dbReference>
<dbReference type="InterPro" id="IPR050496">
    <property type="entry name" value="SNF2_RAD54_helicase_repair"/>
</dbReference>
<dbReference type="GO" id="GO:0005524">
    <property type="term" value="F:ATP binding"/>
    <property type="evidence" value="ECO:0007669"/>
    <property type="project" value="UniProtKB-KW"/>
</dbReference>
<dbReference type="InterPro" id="IPR000330">
    <property type="entry name" value="SNF2_N"/>
</dbReference>
<feature type="repeat" description="WD" evidence="7">
    <location>
        <begin position="1"/>
        <end position="36"/>
    </location>
</feature>
<dbReference type="PROSITE" id="PS50294">
    <property type="entry name" value="WD_REPEATS_REGION"/>
    <property type="match status" value="1"/>
</dbReference>
<feature type="compositionally biased region" description="Polar residues" evidence="8">
    <location>
        <begin position="1087"/>
        <end position="1098"/>
    </location>
</feature>
<feature type="domain" description="Helicase C-terminal" evidence="10">
    <location>
        <begin position="663"/>
        <end position="820"/>
    </location>
</feature>
<dbReference type="PROSITE" id="PS00678">
    <property type="entry name" value="WD_REPEATS_1"/>
    <property type="match status" value="1"/>
</dbReference>
<feature type="compositionally biased region" description="Polar residues" evidence="8">
    <location>
        <begin position="1153"/>
        <end position="1163"/>
    </location>
</feature>
<dbReference type="GO" id="GO:0016787">
    <property type="term" value="F:hydrolase activity"/>
    <property type="evidence" value="ECO:0007669"/>
    <property type="project" value="UniProtKB-KW"/>
</dbReference>
<keyword evidence="6" id="KW-0067">ATP-binding</keyword>
<keyword evidence="1 7" id="KW-0853">WD repeat</keyword>
<comment type="caution">
    <text evidence="11">The sequence shown here is derived from an EMBL/GenBank/DDBJ whole genome shotgun (WGS) entry which is preliminary data.</text>
</comment>
<dbReference type="InterPro" id="IPR027417">
    <property type="entry name" value="P-loop_NTPase"/>
</dbReference>
<evidence type="ECO:0000256" key="3">
    <source>
        <dbReference type="ARBA" id="ARBA00022741"/>
    </source>
</evidence>
<dbReference type="Gene3D" id="1.20.120.850">
    <property type="entry name" value="SWI2/SNF2 ATPases, N-terminal domain"/>
    <property type="match status" value="1"/>
</dbReference>
<feature type="region of interest" description="Disordered" evidence="8">
    <location>
        <begin position="940"/>
        <end position="1113"/>
    </location>
</feature>
<feature type="compositionally biased region" description="Basic and acidic residues" evidence="8">
    <location>
        <begin position="1017"/>
        <end position="1038"/>
    </location>
</feature>
<dbReference type="SMART" id="SM00320">
    <property type="entry name" value="WD40"/>
    <property type="match status" value="4"/>
</dbReference>
<dbReference type="Pfam" id="PF00176">
    <property type="entry name" value="SNF2-rel_dom"/>
    <property type="match status" value="1"/>
</dbReference>
<dbReference type="Pfam" id="PF00400">
    <property type="entry name" value="WD40"/>
    <property type="match status" value="1"/>
</dbReference>
<feature type="compositionally biased region" description="Acidic residues" evidence="8">
    <location>
        <begin position="969"/>
        <end position="1009"/>
    </location>
</feature>
<keyword evidence="12" id="KW-1185">Reference proteome</keyword>
<dbReference type="GO" id="GO:0045003">
    <property type="term" value="P:double-strand break repair via synthesis-dependent strand annealing"/>
    <property type="evidence" value="ECO:0007669"/>
    <property type="project" value="TreeGrafter"/>
</dbReference>
<dbReference type="SMART" id="SM00490">
    <property type="entry name" value="HELICc"/>
    <property type="match status" value="1"/>
</dbReference>
<evidence type="ECO:0000313" key="11">
    <source>
        <dbReference type="EMBL" id="EAA18598.1"/>
    </source>
</evidence>
<dbReference type="FunFam" id="3.40.50.10810:FF:000021">
    <property type="entry name" value="DNA repair and recombination protein RAD54"/>
    <property type="match status" value="1"/>
</dbReference>
<dbReference type="Pfam" id="PF00271">
    <property type="entry name" value="Helicase_C"/>
    <property type="match status" value="1"/>
</dbReference>
<dbReference type="CDD" id="cd18004">
    <property type="entry name" value="DEXHc_RAD54"/>
    <property type="match status" value="1"/>
</dbReference>
<dbReference type="PROSITE" id="PS50082">
    <property type="entry name" value="WD_REPEATS_2"/>
    <property type="match status" value="1"/>
</dbReference>
<dbReference type="FunCoup" id="Q7RRC1">
    <property type="interactions" value="199"/>
</dbReference>
<reference evidence="11 12" key="1">
    <citation type="journal article" date="2002" name="Nature">
        <title>Genome sequence and comparative analysis of the model rodent malaria parasite Plasmodium yoelii yoelii.</title>
        <authorList>
            <person name="Carlton J.M."/>
            <person name="Angiuoli S.V."/>
            <person name="Suh B.B."/>
            <person name="Kooij T.W."/>
            <person name="Pertea M."/>
            <person name="Silva J.C."/>
            <person name="Ermolaeva M.D."/>
            <person name="Allen J.E."/>
            <person name="Selengut J.D."/>
            <person name="Koo H.L."/>
            <person name="Peterson J.D."/>
            <person name="Pop M."/>
            <person name="Kosack D.S."/>
            <person name="Shumway M.F."/>
            <person name="Bidwell S.L."/>
            <person name="Shallom S.J."/>
            <person name="van Aken S.E."/>
            <person name="Riedmuller S.B."/>
            <person name="Feldblyum T.V."/>
            <person name="Cho J.K."/>
            <person name="Quackenbush J."/>
            <person name="Sedegah M."/>
            <person name="Shoaibi A."/>
            <person name="Cummings L.M."/>
            <person name="Florens L."/>
            <person name="Yates J.R."/>
            <person name="Raine J.D."/>
            <person name="Sinden R.E."/>
            <person name="Harris M.A."/>
            <person name="Cunningham D.A."/>
            <person name="Preiser P.R."/>
            <person name="Bergman L.W."/>
            <person name="Vaidya A.B."/>
            <person name="van Lin L.H."/>
            <person name="Janse C.J."/>
            <person name="Waters A.P."/>
            <person name="Smith H.O."/>
            <person name="White O.R."/>
            <person name="Salzberg S.L."/>
            <person name="Venter J.C."/>
            <person name="Fraser C.M."/>
            <person name="Hoffman S.L."/>
            <person name="Gardner M.J."/>
            <person name="Carucci D.J."/>
        </authorList>
    </citation>
    <scope>NUCLEOTIDE SEQUENCE [LARGE SCALE GENOMIC DNA]</scope>
    <source>
        <strain evidence="11 12">17XNL</strain>
    </source>
</reference>
<keyword evidence="4" id="KW-0378">Hydrolase</keyword>
<dbReference type="InterPro" id="IPR019775">
    <property type="entry name" value="WD40_repeat_CS"/>
</dbReference>
<dbReference type="GO" id="GO:0015616">
    <property type="term" value="F:DNA translocase activity"/>
    <property type="evidence" value="ECO:0007669"/>
    <property type="project" value="TreeGrafter"/>
</dbReference>
<feature type="region of interest" description="Disordered" evidence="8">
    <location>
        <begin position="1132"/>
        <end position="1163"/>
    </location>
</feature>
<dbReference type="Gene3D" id="2.130.10.10">
    <property type="entry name" value="YVTN repeat-like/Quinoprotein amine dehydrogenase"/>
    <property type="match status" value="1"/>
</dbReference>
<dbReference type="Gene3D" id="3.40.50.10810">
    <property type="entry name" value="Tandem AAA-ATPase domain"/>
    <property type="match status" value="1"/>
</dbReference>
<evidence type="ECO:0000313" key="12">
    <source>
        <dbReference type="Proteomes" id="UP000008553"/>
    </source>
</evidence>
<dbReference type="PANTHER" id="PTHR45629">
    <property type="entry name" value="SNF2/RAD54 FAMILY MEMBER"/>
    <property type="match status" value="1"/>
</dbReference>
<dbReference type="GO" id="GO:0007131">
    <property type="term" value="P:reciprocal meiotic recombination"/>
    <property type="evidence" value="ECO:0007669"/>
    <property type="project" value="TreeGrafter"/>
</dbReference>
<feature type="compositionally biased region" description="Acidic residues" evidence="8">
    <location>
        <begin position="1052"/>
        <end position="1063"/>
    </location>
</feature>
<dbReference type="STRING" id="73239.Q7RRC1"/>
<dbReference type="PROSITE" id="PS51194">
    <property type="entry name" value="HELICASE_CTER"/>
    <property type="match status" value="1"/>
</dbReference>
<keyword evidence="3" id="KW-0547">Nucleotide-binding</keyword>